<name>A0AAF0Y263_9TREE</name>
<sequence length="233" mass="25186">MPPLPSPSSSSAPAPILLISADGESFTIEAFHLLAASAQFRAQASAQDLASTPPIHFFDPAIESAPTLRLFLQLITAGSLSLPLPSGSLEPDTHLHALNALVHFLIKWGCGPALSTLTLHLGAELRAHRLAPLSAFVLASTAKDLELALSALKERRDKDVRWPKGSKKERWVAAKAGARGLDAKSLPLDVWRLIRPSYVWALVRASGEADWDEKGFDRAFEEFVRAADDAEGR</sequence>
<evidence type="ECO:0000313" key="2">
    <source>
        <dbReference type="Proteomes" id="UP000827549"/>
    </source>
</evidence>
<dbReference type="AlphaFoldDB" id="A0AAF0Y263"/>
<dbReference type="Proteomes" id="UP000827549">
    <property type="component" value="Chromosome 1"/>
</dbReference>
<gene>
    <name evidence="1" type="ORF">LOC62_01G001554</name>
</gene>
<organism evidence="1 2">
    <name type="scientific">Vanrija pseudolonga</name>
    <dbReference type="NCBI Taxonomy" id="143232"/>
    <lineage>
        <taxon>Eukaryota</taxon>
        <taxon>Fungi</taxon>
        <taxon>Dikarya</taxon>
        <taxon>Basidiomycota</taxon>
        <taxon>Agaricomycotina</taxon>
        <taxon>Tremellomycetes</taxon>
        <taxon>Trichosporonales</taxon>
        <taxon>Trichosporonaceae</taxon>
        <taxon>Vanrija</taxon>
    </lineage>
</organism>
<dbReference type="EMBL" id="CP086714">
    <property type="protein sequence ID" value="WOO78002.1"/>
    <property type="molecule type" value="Genomic_DNA"/>
</dbReference>
<dbReference type="GeneID" id="87804809"/>
<accession>A0AAF0Y263</accession>
<reference evidence="1" key="1">
    <citation type="submission" date="2023-10" db="EMBL/GenBank/DDBJ databases">
        <authorList>
            <person name="Noh H."/>
        </authorList>
    </citation>
    <scope>NUCLEOTIDE SEQUENCE</scope>
    <source>
        <strain evidence="1">DUCC4014</strain>
    </source>
</reference>
<proteinExistence type="predicted"/>
<keyword evidence="2" id="KW-1185">Reference proteome</keyword>
<evidence type="ECO:0000313" key="1">
    <source>
        <dbReference type="EMBL" id="WOO78002.1"/>
    </source>
</evidence>
<evidence type="ECO:0008006" key="3">
    <source>
        <dbReference type="Google" id="ProtNLM"/>
    </source>
</evidence>
<dbReference type="RefSeq" id="XP_062624034.1">
    <property type="nucleotide sequence ID" value="XM_062768050.1"/>
</dbReference>
<protein>
    <recommendedName>
        <fullName evidence="3">BTB domain-containing protein</fullName>
    </recommendedName>
</protein>